<dbReference type="Pfam" id="PF01814">
    <property type="entry name" value="Hemerythrin"/>
    <property type="match status" value="1"/>
</dbReference>
<feature type="domain" description="Hemerythrin-like" evidence="4">
    <location>
        <begin position="10"/>
        <end position="127"/>
    </location>
</feature>
<dbReference type="InterPro" id="IPR035938">
    <property type="entry name" value="Hemerythrin-like_sf"/>
</dbReference>
<organism evidence="5 6">
    <name type="scientific">Anaerocolumna sedimenticola</name>
    <dbReference type="NCBI Taxonomy" id="2696063"/>
    <lineage>
        <taxon>Bacteria</taxon>
        <taxon>Bacillati</taxon>
        <taxon>Bacillota</taxon>
        <taxon>Clostridia</taxon>
        <taxon>Lachnospirales</taxon>
        <taxon>Lachnospiraceae</taxon>
        <taxon>Anaerocolumna</taxon>
    </lineage>
</organism>
<name>A0A6P1TL36_9FIRM</name>
<dbReference type="SUPFAM" id="SSF47188">
    <property type="entry name" value="Hemerythrin-like"/>
    <property type="match status" value="1"/>
</dbReference>
<dbReference type="InterPro" id="IPR012312">
    <property type="entry name" value="Hemerythrin-like"/>
</dbReference>
<dbReference type="AlphaFoldDB" id="A0A6P1TL36"/>
<dbReference type="InterPro" id="IPR012827">
    <property type="entry name" value="Hemerythrin_metal-bd"/>
</dbReference>
<evidence type="ECO:0000313" key="5">
    <source>
        <dbReference type="EMBL" id="QHQ60731.1"/>
    </source>
</evidence>
<dbReference type="CDD" id="cd12107">
    <property type="entry name" value="Hemerythrin"/>
    <property type="match status" value="1"/>
</dbReference>
<evidence type="ECO:0000256" key="3">
    <source>
        <dbReference type="ARBA" id="ARBA00023004"/>
    </source>
</evidence>
<accession>A0A6P1TL36</accession>
<dbReference type="NCBIfam" id="TIGR02481">
    <property type="entry name" value="hemeryth_dom"/>
    <property type="match status" value="1"/>
</dbReference>
<protein>
    <submittedName>
        <fullName evidence="5">Bacteriohemerythrin</fullName>
    </submittedName>
</protein>
<evidence type="ECO:0000259" key="4">
    <source>
        <dbReference type="Pfam" id="PF01814"/>
    </source>
</evidence>
<evidence type="ECO:0000256" key="2">
    <source>
        <dbReference type="ARBA" id="ARBA00022723"/>
    </source>
</evidence>
<dbReference type="Proteomes" id="UP000464314">
    <property type="component" value="Chromosome"/>
</dbReference>
<evidence type="ECO:0000313" key="6">
    <source>
        <dbReference type="Proteomes" id="UP000464314"/>
    </source>
</evidence>
<keyword evidence="3" id="KW-0408">Iron</keyword>
<comment type="similarity">
    <text evidence="1">Belongs to the hemerythrin family.</text>
</comment>
<keyword evidence="2" id="KW-0479">Metal-binding</keyword>
<dbReference type="RefSeq" id="WP_161837565.1">
    <property type="nucleotide sequence ID" value="NZ_CP048000.1"/>
</dbReference>
<dbReference type="PANTHER" id="PTHR37164:SF1">
    <property type="entry name" value="BACTERIOHEMERYTHRIN"/>
    <property type="match status" value="1"/>
</dbReference>
<sequence>MYEMKEEYYTGIELIDKEHKELFRLADEAYQVLKDDFIADKFDHIVEIIIGLKEYAIKHFADEEAYMQSIQYKRYLSQKVEHNDFVEKLEAIDFDQMDHNQTGTLVDLLEFLNDWLVHHILEKDKLIGKI</sequence>
<evidence type="ECO:0000256" key="1">
    <source>
        <dbReference type="ARBA" id="ARBA00010587"/>
    </source>
</evidence>
<gene>
    <name evidence="5" type="ORF">Ana3638_08035</name>
</gene>
<proteinExistence type="inferred from homology"/>
<dbReference type="InterPro" id="IPR050669">
    <property type="entry name" value="Hemerythrin"/>
</dbReference>
<reference evidence="5 6" key="1">
    <citation type="submission" date="2020-01" db="EMBL/GenBank/DDBJ databases">
        <title>Genome analysis of Anaerocolumna sp. CBA3638.</title>
        <authorList>
            <person name="Kim J."/>
            <person name="Roh S.W."/>
        </authorList>
    </citation>
    <scope>NUCLEOTIDE SEQUENCE [LARGE SCALE GENOMIC DNA]</scope>
    <source>
        <strain evidence="5 6">CBA3638</strain>
    </source>
</reference>
<dbReference type="KEGG" id="anr:Ana3638_08035"/>
<dbReference type="EMBL" id="CP048000">
    <property type="protein sequence ID" value="QHQ60731.1"/>
    <property type="molecule type" value="Genomic_DNA"/>
</dbReference>
<dbReference type="GO" id="GO:0046872">
    <property type="term" value="F:metal ion binding"/>
    <property type="evidence" value="ECO:0007669"/>
    <property type="project" value="UniProtKB-KW"/>
</dbReference>
<keyword evidence="6" id="KW-1185">Reference proteome</keyword>
<dbReference type="PANTHER" id="PTHR37164">
    <property type="entry name" value="BACTERIOHEMERYTHRIN"/>
    <property type="match status" value="1"/>
</dbReference>
<dbReference type="Gene3D" id="1.20.120.50">
    <property type="entry name" value="Hemerythrin-like"/>
    <property type="match status" value="1"/>
</dbReference>